<evidence type="ECO:0000259" key="2">
    <source>
        <dbReference type="PROSITE" id="PS51411"/>
    </source>
</evidence>
<dbReference type="InterPro" id="IPR007557">
    <property type="entry name" value="PSP1_C"/>
</dbReference>
<keyword evidence="4" id="KW-1185">Reference proteome</keyword>
<reference evidence="3 4" key="1">
    <citation type="submission" date="2023-03" db="EMBL/GenBank/DDBJ databases">
        <title>Genome sequence of Lichtheimia ornata CBS 291.66.</title>
        <authorList>
            <person name="Mohabir J.T."/>
            <person name="Shea T.P."/>
            <person name="Kurbessoian T."/>
            <person name="Berby B."/>
            <person name="Fontaine J."/>
            <person name="Livny J."/>
            <person name="Gnirke A."/>
            <person name="Stajich J.E."/>
            <person name="Cuomo C.A."/>
        </authorList>
    </citation>
    <scope>NUCLEOTIDE SEQUENCE [LARGE SCALE GENOMIC DNA]</scope>
    <source>
        <strain evidence="3">CBS 291.66</strain>
    </source>
</reference>
<dbReference type="InterPro" id="IPR047767">
    <property type="entry name" value="PSP1-like"/>
</dbReference>
<feature type="compositionally biased region" description="Basic and acidic residues" evidence="1">
    <location>
        <begin position="194"/>
        <end position="205"/>
    </location>
</feature>
<name>A0AAD7XXE0_9FUNG</name>
<feature type="compositionally biased region" description="Basic and acidic residues" evidence="1">
    <location>
        <begin position="391"/>
        <end position="401"/>
    </location>
</feature>
<feature type="compositionally biased region" description="Low complexity" evidence="1">
    <location>
        <begin position="379"/>
        <end position="390"/>
    </location>
</feature>
<comment type="caution">
    <text evidence="3">The sequence shown here is derived from an EMBL/GenBank/DDBJ whole genome shotgun (WGS) entry which is preliminary data.</text>
</comment>
<dbReference type="AlphaFoldDB" id="A0AAD7XXE0"/>
<gene>
    <name evidence="3" type="ORF">O0I10_003682</name>
</gene>
<evidence type="ECO:0000313" key="4">
    <source>
        <dbReference type="Proteomes" id="UP001234581"/>
    </source>
</evidence>
<feature type="domain" description="PSP1 C-terminal" evidence="2">
    <location>
        <begin position="405"/>
        <end position="490"/>
    </location>
</feature>
<dbReference type="Pfam" id="PF04468">
    <property type="entry name" value="PSP1"/>
    <property type="match status" value="1"/>
</dbReference>
<feature type="region of interest" description="Disordered" evidence="1">
    <location>
        <begin position="1"/>
        <end position="73"/>
    </location>
</feature>
<feature type="compositionally biased region" description="Low complexity" evidence="1">
    <location>
        <begin position="176"/>
        <end position="185"/>
    </location>
</feature>
<dbReference type="Proteomes" id="UP001234581">
    <property type="component" value="Unassembled WGS sequence"/>
</dbReference>
<evidence type="ECO:0000313" key="3">
    <source>
        <dbReference type="EMBL" id="KAJ8660634.1"/>
    </source>
</evidence>
<feature type="region of interest" description="Disordered" evidence="1">
    <location>
        <begin position="172"/>
        <end position="206"/>
    </location>
</feature>
<feature type="compositionally biased region" description="Polar residues" evidence="1">
    <location>
        <begin position="1"/>
        <end position="13"/>
    </location>
</feature>
<dbReference type="RefSeq" id="XP_058345547.1">
    <property type="nucleotide sequence ID" value="XM_058483749.1"/>
</dbReference>
<feature type="region of interest" description="Disordered" evidence="1">
    <location>
        <begin position="124"/>
        <end position="148"/>
    </location>
</feature>
<sequence>MVKPRQSQPSKTWNSNTISSSSNNVPENSLQFEGPSIFNEHAPAHEDSSLPPDMTIAPTTVDESHDPTATSSSVLAVPMLPGVSFEPIYRQHRSASFSMGEDPAIFGYDKDDEYSDDEYHAQKYKTPLETMAEEEDDEEITEEEIDFKRVRSMSSGSALGRLSSSQRGHLFEKYKQPSSRKQQQQPPEPSLAEDSNHDQQQRPDPVRQLAEQLEAMQVRQQQQQQQHVMHPTASPMTHMIPPYPHHPHPMAHHHHHPSAEMYMVAGGGGGSSSGVNTPSSLPHTPTMPHFIPHDNNTTATTTSSDLGKGIPLHKLPHGASLYMVEFKAGRTDFFYYNDTNNDTIHLHDLVIVEADRGKDLGKVAMEHLEPDQVSQMHAQKQQQQQQQQQQQDEHHETEPTEVHVKRIYRQALPEEASALILKSQDEQRALAVCQQKTKQRKLPMEVVDAEYQWDRRKLTFYFMADRRIDFRELVRELFKMYKTRIWMCAVNSV</sequence>
<feature type="region of interest" description="Disordered" evidence="1">
    <location>
        <begin position="372"/>
        <end position="401"/>
    </location>
</feature>
<evidence type="ECO:0000256" key="1">
    <source>
        <dbReference type="SAM" id="MobiDB-lite"/>
    </source>
</evidence>
<dbReference type="NCBIfam" id="NF041131">
    <property type="entry name" value="RicT_YaaT_fam"/>
    <property type="match status" value="1"/>
</dbReference>
<dbReference type="GO" id="GO:0005737">
    <property type="term" value="C:cytoplasm"/>
    <property type="evidence" value="ECO:0007669"/>
    <property type="project" value="TreeGrafter"/>
</dbReference>
<dbReference type="GeneID" id="83211095"/>
<feature type="compositionally biased region" description="Acidic residues" evidence="1">
    <location>
        <begin position="131"/>
        <end position="145"/>
    </location>
</feature>
<proteinExistence type="predicted"/>
<accession>A0AAD7XXE0</accession>
<dbReference type="PROSITE" id="PS51411">
    <property type="entry name" value="PSP1_C"/>
    <property type="match status" value="1"/>
</dbReference>
<organism evidence="3 4">
    <name type="scientific">Lichtheimia ornata</name>
    <dbReference type="NCBI Taxonomy" id="688661"/>
    <lineage>
        <taxon>Eukaryota</taxon>
        <taxon>Fungi</taxon>
        <taxon>Fungi incertae sedis</taxon>
        <taxon>Mucoromycota</taxon>
        <taxon>Mucoromycotina</taxon>
        <taxon>Mucoromycetes</taxon>
        <taxon>Mucorales</taxon>
        <taxon>Lichtheimiaceae</taxon>
        <taxon>Lichtheimia</taxon>
    </lineage>
</organism>
<protein>
    <recommendedName>
        <fullName evidence="2">PSP1 C-terminal domain-containing protein</fullName>
    </recommendedName>
</protein>
<feature type="compositionally biased region" description="Low complexity" evidence="1">
    <location>
        <begin position="14"/>
        <end position="24"/>
    </location>
</feature>
<dbReference type="EMBL" id="JARTCD010000012">
    <property type="protein sequence ID" value="KAJ8660634.1"/>
    <property type="molecule type" value="Genomic_DNA"/>
</dbReference>
<dbReference type="PANTHER" id="PTHR43830:SF3">
    <property type="entry name" value="PROTEIN PSP1"/>
    <property type="match status" value="1"/>
</dbReference>
<dbReference type="PANTHER" id="PTHR43830">
    <property type="entry name" value="PROTEIN PSP1"/>
    <property type="match status" value="1"/>
</dbReference>